<evidence type="ECO:0000256" key="2">
    <source>
        <dbReference type="ARBA" id="ARBA00023002"/>
    </source>
</evidence>
<gene>
    <name evidence="5" type="primary">lvr1</name>
    <name evidence="5" type="ORF">SRIMR7_06410</name>
</gene>
<keyword evidence="3" id="KW-0520">NAD</keyword>
<dbReference type="PRINTS" id="PR00080">
    <property type="entry name" value="SDRFAMILY"/>
</dbReference>
<dbReference type="Gene3D" id="3.40.50.720">
    <property type="entry name" value="NAD(P)-binding Rossmann-like Domain"/>
    <property type="match status" value="1"/>
</dbReference>
<evidence type="ECO:0000313" key="5">
    <source>
        <dbReference type="EMBL" id="UNZ01765.1"/>
    </source>
</evidence>
<proteinExistence type="inferred from homology"/>
<dbReference type="PRINTS" id="PR00081">
    <property type="entry name" value="GDHRDH"/>
</dbReference>
<keyword evidence="2 5" id="KW-0560">Oxidoreductase</keyword>
<sequence length="301" mass="30784">MHLEADTAGRVPAAVGARVVRPRRGAPAASCTMIGMTQTTGKEQRGTDGGRLLEGKVLLITGAGRGIGAAAARLFAREGAAVVLTARTEAELATVTEEVRAAGGSAEHVVADLADADAVQRAVDTAVERHGRLDGAFNNAGMGIAHAPLAEIPVAEFDRITAVNHRGVWLAMAAEIRAILATAGTGAIVNNSSVGSLKPSAGMSLYGASKRAVNSLTQTAAVEYGPQGIRVNAVAPGTTMTAMIEDWAAREPGLLDRLTSRTPLRRAAAPEEVAQAAAWLLSDRASYVTGAVLPVDGGLTV</sequence>
<organism evidence="5 6">
    <name type="scientific">Streptomyces rimosus subsp. rimosus</name>
    <dbReference type="NCBI Taxonomy" id="132474"/>
    <lineage>
        <taxon>Bacteria</taxon>
        <taxon>Bacillati</taxon>
        <taxon>Actinomycetota</taxon>
        <taxon>Actinomycetes</taxon>
        <taxon>Kitasatosporales</taxon>
        <taxon>Streptomycetaceae</taxon>
        <taxon>Streptomyces</taxon>
    </lineage>
</organism>
<dbReference type="GO" id="GO:0016491">
    <property type="term" value="F:oxidoreductase activity"/>
    <property type="evidence" value="ECO:0007669"/>
    <property type="project" value="UniProtKB-KW"/>
</dbReference>
<dbReference type="InterPro" id="IPR036291">
    <property type="entry name" value="NAD(P)-bd_dom_sf"/>
</dbReference>
<dbReference type="Pfam" id="PF13561">
    <property type="entry name" value="adh_short_C2"/>
    <property type="match status" value="1"/>
</dbReference>
<dbReference type="Proteomes" id="UP000829494">
    <property type="component" value="Chromosome"/>
</dbReference>
<dbReference type="PANTHER" id="PTHR24321">
    <property type="entry name" value="DEHYDROGENASES, SHORT CHAIN"/>
    <property type="match status" value="1"/>
</dbReference>
<dbReference type="InterPro" id="IPR020904">
    <property type="entry name" value="Sc_DH/Rdtase_CS"/>
</dbReference>
<dbReference type="EC" id="1.1.1.-" evidence="5"/>
<dbReference type="PANTHER" id="PTHR24321:SF8">
    <property type="entry name" value="ESTRADIOL 17-BETA-DEHYDROGENASE 8-RELATED"/>
    <property type="match status" value="1"/>
</dbReference>
<dbReference type="SUPFAM" id="SSF51735">
    <property type="entry name" value="NAD(P)-binding Rossmann-fold domains"/>
    <property type="match status" value="1"/>
</dbReference>
<name>A0ABY3YVI5_STRRM</name>
<evidence type="ECO:0000259" key="4">
    <source>
        <dbReference type="SMART" id="SM00822"/>
    </source>
</evidence>
<dbReference type="InterPro" id="IPR002347">
    <property type="entry name" value="SDR_fam"/>
</dbReference>
<dbReference type="CDD" id="cd05233">
    <property type="entry name" value="SDR_c"/>
    <property type="match status" value="1"/>
</dbReference>
<keyword evidence="6" id="KW-1185">Reference proteome</keyword>
<accession>A0ABY3YVI5</accession>
<dbReference type="PROSITE" id="PS00061">
    <property type="entry name" value="ADH_SHORT"/>
    <property type="match status" value="1"/>
</dbReference>
<dbReference type="EMBL" id="CP094298">
    <property type="protein sequence ID" value="UNZ01765.1"/>
    <property type="molecule type" value="Genomic_DNA"/>
</dbReference>
<reference evidence="5 6" key="1">
    <citation type="submission" date="2022-03" db="EMBL/GenBank/DDBJ databases">
        <title>Complete genome of Streptomyces rimosus ssp. rimosus R7 (=ATCC 10970).</title>
        <authorList>
            <person name="Beganovic S."/>
            <person name="Ruckert C."/>
            <person name="Busche T."/>
            <person name="Kalinowski J."/>
            <person name="Wittmann C."/>
        </authorList>
    </citation>
    <scope>NUCLEOTIDE SEQUENCE [LARGE SCALE GENOMIC DNA]</scope>
    <source>
        <strain evidence="5 6">R7</strain>
    </source>
</reference>
<evidence type="ECO:0000313" key="6">
    <source>
        <dbReference type="Proteomes" id="UP000829494"/>
    </source>
</evidence>
<dbReference type="InterPro" id="IPR057326">
    <property type="entry name" value="KR_dom"/>
</dbReference>
<dbReference type="SMART" id="SM00822">
    <property type="entry name" value="PKS_KR"/>
    <property type="match status" value="1"/>
</dbReference>
<evidence type="ECO:0000256" key="1">
    <source>
        <dbReference type="ARBA" id="ARBA00006484"/>
    </source>
</evidence>
<dbReference type="NCBIfam" id="NF005559">
    <property type="entry name" value="PRK07231.1"/>
    <property type="match status" value="1"/>
</dbReference>
<evidence type="ECO:0000256" key="3">
    <source>
        <dbReference type="ARBA" id="ARBA00023027"/>
    </source>
</evidence>
<protein>
    <submittedName>
        <fullName evidence="5">Levodione reductase</fullName>
        <ecNumber evidence="5">1.1.1.-</ecNumber>
    </submittedName>
</protein>
<feature type="domain" description="Ketoreductase" evidence="4">
    <location>
        <begin position="56"/>
        <end position="250"/>
    </location>
</feature>
<comment type="similarity">
    <text evidence="1">Belongs to the short-chain dehydrogenases/reductases (SDR) family.</text>
</comment>